<sequence length="137" mass="14317">MIAKPHSLLLDSDALSALAAGGQRMQAWATVARRTDSVFYASTLTLAEVTDGSPRDANVRRVVKAIRIAEVTQDVGYLAGSLRAHAGAARRKVRDLTVDAVVAATALTLPGPTVVITSDPSDLRLLLDGTAIGIEAI</sequence>
<dbReference type="RefSeq" id="WP_344088882.1">
    <property type="nucleotide sequence ID" value="NZ_BAAAPO010000062.1"/>
</dbReference>
<accession>A0ABN2M4L0</accession>
<proteinExistence type="predicted"/>
<dbReference type="EMBL" id="BAAAPO010000062">
    <property type="protein sequence ID" value="GAA1809404.1"/>
    <property type="molecule type" value="Genomic_DNA"/>
</dbReference>
<reference evidence="1 2" key="1">
    <citation type="journal article" date="2019" name="Int. J. Syst. Evol. Microbiol.">
        <title>The Global Catalogue of Microorganisms (GCM) 10K type strain sequencing project: providing services to taxonomists for standard genome sequencing and annotation.</title>
        <authorList>
            <consortium name="The Broad Institute Genomics Platform"/>
            <consortium name="The Broad Institute Genome Sequencing Center for Infectious Disease"/>
            <person name="Wu L."/>
            <person name="Ma J."/>
        </authorList>
    </citation>
    <scope>NUCLEOTIDE SEQUENCE [LARGE SCALE GENOMIC DNA]</scope>
    <source>
        <strain evidence="1 2">JCM 15592</strain>
    </source>
</reference>
<evidence type="ECO:0000313" key="1">
    <source>
        <dbReference type="EMBL" id="GAA1809404.1"/>
    </source>
</evidence>
<name>A0ABN2M4L0_9MICO</name>
<dbReference type="Proteomes" id="UP001499938">
    <property type="component" value="Unassembled WGS sequence"/>
</dbReference>
<gene>
    <name evidence="1" type="ORF">GCM10009811_35790</name>
</gene>
<dbReference type="SUPFAM" id="SSF88723">
    <property type="entry name" value="PIN domain-like"/>
    <property type="match status" value="1"/>
</dbReference>
<dbReference type="InterPro" id="IPR029060">
    <property type="entry name" value="PIN-like_dom_sf"/>
</dbReference>
<dbReference type="Gene3D" id="3.40.50.1010">
    <property type="entry name" value="5'-nuclease"/>
    <property type="match status" value="1"/>
</dbReference>
<keyword evidence="2" id="KW-1185">Reference proteome</keyword>
<evidence type="ECO:0000313" key="2">
    <source>
        <dbReference type="Proteomes" id="UP001499938"/>
    </source>
</evidence>
<evidence type="ECO:0008006" key="3">
    <source>
        <dbReference type="Google" id="ProtNLM"/>
    </source>
</evidence>
<protein>
    <recommendedName>
        <fullName evidence="3">PIN domain-containing protein</fullName>
    </recommendedName>
</protein>
<organism evidence="1 2">
    <name type="scientific">Nostocoides veronense</name>
    <dbReference type="NCBI Taxonomy" id="330836"/>
    <lineage>
        <taxon>Bacteria</taxon>
        <taxon>Bacillati</taxon>
        <taxon>Actinomycetota</taxon>
        <taxon>Actinomycetes</taxon>
        <taxon>Micrococcales</taxon>
        <taxon>Intrasporangiaceae</taxon>
        <taxon>Nostocoides</taxon>
    </lineage>
</organism>
<comment type="caution">
    <text evidence="1">The sequence shown here is derived from an EMBL/GenBank/DDBJ whole genome shotgun (WGS) entry which is preliminary data.</text>
</comment>